<evidence type="ECO:0000313" key="3">
    <source>
        <dbReference type="Proteomes" id="UP000054770"/>
    </source>
</evidence>
<dbReference type="InterPro" id="IPR036390">
    <property type="entry name" value="WH_DNA-bd_sf"/>
</dbReference>
<comment type="caution">
    <text evidence="2">The sequence shown here is derived from an EMBL/GenBank/DDBJ whole genome shotgun (WGS) entry which is preliminary data.</text>
</comment>
<feature type="domain" description="Transcription regulator PadR N-terminal" evidence="1">
    <location>
        <begin position="44"/>
        <end position="114"/>
    </location>
</feature>
<proteinExistence type="predicted"/>
<reference evidence="2" key="1">
    <citation type="submission" date="2016-01" db="EMBL/GenBank/DDBJ databases">
        <authorList>
            <person name="Peeters C."/>
        </authorList>
    </citation>
    <scope>NUCLEOTIDE SEQUENCE [LARGE SCALE GENOMIC DNA]</scope>
    <source>
        <strain evidence="2">LMG 22940</strain>
    </source>
</reference>
<dbReference type="AlphaFoldDB" id="A0A158EVQ7"/>
<dbReference type="InterPro" id="IPR005149">
    <property type="entry name" value="Tscrpt_reg_PadR_N"/>
</dbReference>
<dbReference type="SUPFAM" id="SSF46785">
    <property type="entry name" value="Winged helix' DNA-binding domain"/>
    <property type="match status" value="1"/>
</dbReference>
<dbReference type="PANTHER" id="PTHR43252:SF7">
    <property type="entry name" value="TRANSCRIPTIONAL REGULATOR YQJI"/>
    <property type="match status" value="1"/>
</dbReference>
<evidence type="ECO:0000313" key="2">
    <source>
        <dbReference type="EMBL" id="SAL11641.1"/>
    </source>
</evidence>
<dbReference type="RefSeq" id="WP_087642346.1">
    <property type="nucleotide sequence ID" value="NZ_FCON02000001.1"/>
</dbReference>
<sequence length="195" mass="21531">MFGRHRRHLNFESAAEHIPHGHGGHGGRGMRHRMFDSGHLRLVILDLIGETPRHGYDVIKALEARCGGLYSPSPGVVYPTLSLLEDQGFVTVEVSAGNKKRYTITDEGRAHLAENQAFLNAINARLAMARSQEAHGEASNDGHPDVRARSPELREAFHRLKGAVLQRVRAGDLDAARVARIREILTQAADDIDKL</sequence>
<dbReference type="OrthoDB" id="9814826at2"/>
<protein>
    <submittedName>
        <fullName evidence="2">PadR family transcriptional regulator</fullName>
    </submittedName>
</protein>
<dbReference type="EMBL" id="FCON02000001">
    <property type="protein sequence ID" value="SAL11641.1"/>
    <property type="molecule type" value="Genomic_DNA"/>
</dbReference>
<keyword evidence="3" id="KW-1185">Reference proteome</keyword>
<dbReference type="Proteomes" id="UP000054770">
    <property type="component" value="Unassembled WGS sequence"/>
</dbReference>
<dbReference type="Pfam" id="PF03551">
    <property type="entry name" value="PadR"/>
    <property type="match status" value="1"/>
</dbReference>
<dbReference type="InterPro" id="IPR036388">
    <property type="entry name" value="WH-like_DNA-bd_sf"/>
</dbReference>
<dbReference type="Gene3D" id="1.10.10.10">
    <property type="entry name" value="Winged helix-like DNA-binding domain superfamily/Winged helix DNA-binding domain"/>
    <property type="match status" value="1"/>
</dbReference>
<accession>A0A158EVQ7</accession>
<name>A0A158EVQ7_9BURK</name>
<dbReference type="PANTHER" id="PTHR43252">
    <property type="entry name" value="TRANSCRIPTIONAL REGULATOR YQJI"/>
    <property type="match status" value="1"/>
</dbReference>
<organism evidence="2 3">
    <name type="scientific">Caballeronia choica</name>
    <dbReference type="NCBI Taxonomy" id="326476"/>
    <lineage>
        <taxon>Bacteria</taxon>
        <taxon>Pseudomonadati</taxon>
        <taxon>Pseudomonadota</taxon>
        <taxon>Betaproteobacteria</taxon>
        <taxon>Burkholderiales</taxon>
        <taxon>Burkholderiaceae</taxon>
        <taxon>Caballeronia</taxon>
    </lineage>
</organism>
<evidence type="ECO:0000259" key="1">
    <source>
        <dbReference type="Pfam" id="PF03551"/>
    </source>
</evidence>
<gene>
    <name evidence="2" type="ORF">AWB68_00035</name>
</gene>